<dbReference type="PANTHER" id="PTHR33418:SF1">
    <property type="entry name" value="HELICASE-ASSOCIATED DOMAIN-CONTAINING PROTEIN"/>
    <property type="match status" value="1"/>
</dbReference>
<gene>
    <name evidence="3" type="ORF">THAOC_07166</name>
</gene>
<organism evidence="3 4">
    <name type="scientific">Thalassiosira oceanica</name>
    <name type="common">Marine diatom</name>
    <dbReference type="NCBI Taxonomy" id="159749"/>
    <lineage>
        <taxon>Eukaryota</taxon>
        <taxon>Sar</taxon>
        <taxon>Stramenopiles</taxon>
        <taxon>Ochrophyta</taxon>
        <taxon>Bacillariophyta</taxon>
        <taxon>Coscinodiscophyceae</taxon>
        <taxon>Thalassiosirophycidae</taxon>
        <taxon>Thalassiosirales</taxon>
        <taxon>Thalassiosiraceae</taxon>
        <taxon>Thalassiosira</taxon>
    </lineage>
</organism>
<proteinExistence type="predicted"/>
<evidence type="ECO:0000313" key="4">
    <source>
        <dbReference type="Proteomes" id="UP000266841"/>
    </source>
</evidence>
<dbReference type="Proteomes" id="UP000266841">
    <property type="component" value="Unassembled WGS sequence"/>
</dbReference>
<evidence type="ECO:0000313" key="3">
    <source>
        <dbReference type="EMBL" id="EJK71401.1"/>
    </source>
</evidence>
<feature type="compositionally biased region" description="Polar residues" evidence="1">
    <location>
        <begin position="1"/>
        <end position="20"/>
    </location>
</feature>
<feature type="non-terminal residue" evidence="3">
    <location>
        <position position="1"/>
    </location>
</feature>
<protein>
    <recommendedName>
        <fullName evidence="2">Helicase-associated domain-containing protein</fullName>
    </recommendedName>
</protein>
<dbReference type="EMBL" id="AGNL01007280">
    <property type="protein sequence ID" value="EJK71401.1"/>
    <property type="molecule type" value="Genomic_DNA"/>
</dbReference>
<dbReference type="InterPro" id="IPR005114">
    <property type="entry name" value="Helicase_assoc"/>
</dbReference>
<accession>K0TD40</accession>
<dbReference type="Pfam" id="PF03457">
    <property type="entry name" value="HA"/>
    <property type="match status" value="1"/>
</dbReference>
<name>K0TD40_THAOC</name>
<dbReference type="Gene3D" id="6.10.140.530">
    <property type="match status" value="1"/>
</dbReference>
<evidence type="ECO:0000259" key="2">
    <source>
        <dbReference type="Pfam" id="PF03457"/>
    </source>
</evidence>
<feature type="domain" description="Helicase-associated" evidence="2">
    <location>
        <begin position="1"/>
        <end position="41"/>
    </location>
</feature>
<keyword evidence="4" id="KW-1185">Reference proteome</keyword>
<dbReference type="AlphaFoldDB" id="K0TD40"/>
<feature type="compositionally biased region" description="Basic and acidic residues" evidence="1">
    <location>
        <begin position="23"/>
        <end position="33"/>
    </location>
</feature>
<dbReference type="OrthoDB" id="48082at2759"/>
<feature type="region of interest" description="Disordered" evidence="1">
    <location>
        <begin position="1"/>
        <end position="33"/>
    </location>
</feature>
<comment type="caution">
    <text evidence="3">The sequence shown here is derived from an EMBL/GenBank/DDBJ whole genome shotgun (WGS) entry which is preliminary data.</text>
</comment>
<evidence type="ECO:0000256" key="1">
    <source>
        <dbReference type="SAM" id="MobiDB-lite"/>
    </source>
</evidence>
<sequence length="83" mass="9150">GDCSVPQKQGSLGAWVSNQRAARRGDKMSDERVRKLDDIGFDWGTARPKPPSSDDPLDELAEHMARHGDCGVSQSQGSIYEYE</sequence>
<reference evidence="3 4" key="1">
    <citation type="journal article" date="2012" name="Genome Biol.">
        <title>Genome and low-iron response of an oceanic diatom adapted to chronic iron limitation.</title>
        <authorList>
            <person name="Lommer M."/>
            <person name="Specht M."/>
            <person name="Roy A.S."/>
            <person name="Kraemer L."/>
            <person name="Andreson R."/>
            <person name="Gutowska M.A."/>
            <person name="Wolf J."/>
            <person name="Bergner S.V."/>
            <person name="Schilhabel M.B."/>
            <person name="Klostermeier U.C."/>
            <person name="Beiko R.G."/>
            <person name="Rosenstiel P."/>
            <person name="Hippler M."/>
            <person name="Laroche J."/>
        </authorList>
    </citation>
    <scope>NUCLEOTIDE SEQUENCE [LARGE SCALE GENOMIC DNA]</scope>
    <source>
        <strain evidence="3 4">CCMP1005</strain>
    </source>
</reference>
<dbReference type="PANTHER" id="PTHR33418">
    <property type="entry name" value="HELICASE-ASSOCIATED"/>
    <property type="match status" value="1"/>
</dbReference>